<accession>A0A9D4SD61</accession>
<comment type="caution">
    <text evidence="3">The sequence shown here is derived from an EMBL/GenBank/DDBJ whole genome shotgun (WGS) entry which is preliminary data.</text>
</comment>
<name>A0A9D4SD61_DERFA</name>
<proteinExistence type="predicted"/>
<keyword evidence="2" id="KW-0812">Transmembrane</keyword>
<dbReference type="AlphaFoldDB" id="A0A9D4SD61"/>
<dbReference type="EMBL" id="SDOV01000009">
    <property type="protein sequence ID" value="KAH7637328.1"/>
    <property type="molecule type" value="Genomic_DNA"/>
</dbReference>
<sequence>MANHFRSVDQCQTINVENLQTIANSPRRAIQQQPLFFTRSTCSHTILNSPSSTCRLHVVSLNQRQSLNDEMISSQNQNNNQPPLPPLQQQTHHTELSSTSLLSSPKSPCQISFGCNANNNNNNNGHQIDSKTIRCLSYPNSYSLQSPTMLSMKTTTATSSTSRTSSIRSRSMQFFLTNNGGHSGGGGGENNSKSFHSIVGCCWCWSIDWLKFGFKLLLLFTILFWLFSIITWIICNHEESSDSGIGHSSIGHQHQQQQRKPQEITVIQIDNDHQHHRRH</sequence>
<reference evidence="3" key="2">
    <citation type="journal article" date="2021" name="World Allergy Organ. J.">
        <title>Chromosome-level assembly of Dermatophagoides farinae genome and transcriptome reveals two novel allergens Der f 37 and Der f 39.</title>
        <authorList>
            <person name="Chen J."/>
            <person name="Cai Z."/>
            <person name="Fan D."/>
            <person name="Hu J."/>
            <person name="Hou Y."/>
            <person name="He Y."/>
            <person name="Zhang Z."/>
            <person name="Zhao Z."/>
            <person name="Gao P."/>
            <person name="Hu W."/>
            <person name="Sun J."/>
            <person name="Li J."/>
            <person name="Ji K."/>
        </authorList>
    </citation>
    <scope>NUCLEOTIDE SEQUENCE</scope>
    <source>
        <strain evidence="3">JKM2019</strain>
    </source>
</reference>
<feature type="transmembrane region" description="Helical" evidence="2">
    <location>
        <begin position="216"/>
        <end position="234"/>
    </location>
</feature>
<protein>
    <submittedName>
        <fullName evidence="3">Uncharacterized protein</fullName>
    </submittedName>
</protein>
<feature type="compositionally biased region" description="Low complexity" evidence="1">
    <location>
        <begin position="75"/>
        <end position="104"/>
    </location>
</feature>
<organism evidence="3">
    <name type="scientific">Dermatophagoides farinae</name>
    <name type="common">American house dust mite</name>
    <dbReference type="NCBI Taxonomy" id="6954"/>
    <lineage>
        <taxon>Eukaryota</taxon>
        <taxon>Metazoa</taxon>
        <taxon>Ecdysozoa</taxon>
        <taxon>Arthropoda</taxon>
        <taxon>Chelicerata</taxon>
        <taxon>Arachnida</taxon>
        <taxon>Acari</taxon>
        <taxon>Acariformes</taxon>
        <taxon>Sarcoptiformes</taxon>
        <taxon>Astigmata</taxon>
        <taxon>Psoroptidia</taxon>
        <taxon>Analgoidea</taxon>
        <taxon>Pyroglyphidae</taxon>
        <taxon>Dermatophagoidinae</taxon>
        <taxon>Dermatophagoides</taxon>
    </lineage>
</organism>
<keyword evidence="2" id="KW-0472">Membrane</keyword>
<gene>
    <name evidence="3" type="ORF">HUG17_7534</name>
</gene>
<reference evidence="3" key="1">
    <citation type="submission" date="2020-06" db="EMBL/GenBank/DDBJ databases">
        <authorList>
            <person name="Ji K."/>
            <person name="Li J."/>
        </authorList>
    </citation>
    <scope>NUCLEOTIDE SEQUENCE</scope>
    <source>
        <strain evidence="3">JKM2019</strain>
        <tissue evidence="3">Whole body</tissue>
    </source>
</reference>
<evidence type="ECO:0000256" key="1">
    <source>
        <dbReference type="SAM" id="MobiDB-lite"/>
    </source>
</evidence>
<dbReference type="Proteomes" id="UP000828236">
    <property type="component" value="Unassembled WGS sequence"/>
</dbReference>
<evidence type="ECO:0000313" key="3">
    <source>
        <dbReference type="EMBL" id="KAH7637328.1"/>
    </source>
</evidence>
<keyword evidence="2" id="KW-1133">Transmembrane helix</keyword>
<evidence type="ECO:0000256" key="2">
    <source>
        <dbReference type="SAM" id="Phobius"/>
    </source>
</evidence>
<feature type="region of interest" description="Disordered" evidence="1">
    <location>
        <begin position="73"/>
        <end position="105"/>
    </location>
</feature>